<dbReference type="SUPFAM" id="SSF81383">
    <property type="entry name" value="F-box domain"/>
    <property type="match status" value="1"/>
</dbReference>
<evidence type="ECO:0000313" key="4">
    <source>
        <dbReference type="Proteomes" id="UP000076842"/>
    </source>
</evidence>
<dbReference type="Pfam" id="PF00646">
    <property type="entry name" value="F-box"/>
    <property type="match status" value="1"/>
</dbReference>
<name>A0A165DEV2_9BASI</name>
<evidence type="ECO:0000259" key="2">
    <source>
        <dbReference type="PROSITE" id="PS50181"/>
    </source>
</evidence>
<dbReference type="InterPro" id="IPR001810">
    <property type="entry name" value="F-box_dom"/>
</dbReference>
<dbReference type="InParanoid" id="A0A165DEV2"/>
<dbReference type="STRING" id="1353952.A0A165DEV2"/>
<dbReference type="InterPro" id="IPR036047">
    <property type="entry name" value="F-box-like_dom_sf"/>
</dbReference>
<dbReference type="AlphaFoldDB" id="A0A165DEV2"/>
<sequence>MADTTSTSAPKRGRKRKAPDPPSADDAAAEISKTMKRSRKTRKATKRVINWLEESPTDIMLEIMSYLNPIDVLRMSYTSKSARMWLTSPDGKVAWVHARANVPNLPELPPDLTEWSYAGFIFQQICQMCGRISRDKGTMAGLRIRLCKRCTDEHCINGFVASQLLGDASLLNLVPGVVVRCLDSKHSLFYRKAVMELFHRRAAIPDATELAAFDKKRAQYADDLESSSGAITKFIIGVQKKAARELRTQHRDKCEDFKQRLEQLGHDRQDMEGLSFRKFARTVLKQPFRKCKWERLRPHLEDLLSGKKKRRMDAKYKPRNETKLRTVFMTMFLAQQSDTARNTFLPILDFLQLPTVKGLLGNYFPENEFESAVLSATPSITEEVDCFCAAMRRDLVDLWCTGRGCPRLYNDKSDAWNLWFLSLAWIVFVIPGAGGQHRDVLLHYPTLFKRQVIGSASMIDRWASSVTNIAQPDLYEKWSFYRSHIRYSQVHQEAMRETLQTYYLDRWHAASLSELQQHVGWEDKFTGFLNSRTSSLSDMEDDFQLSLFASQGESEIDIE</sequence>
<protein>
    <recommendedName>
        <fullName evidence="2">F-box domain-containing protein</fullName>
    </recommendedName>
</protein>
<dbReference type="PROSITE" id="PS50181">
    <property type="entry name" value="FBOX"/>
    <property type="match status" value="1"/>
</dbReference>
<dbReference type="OrthoDB" id="2322499at2759"/>
<keyword evidence="4" id="KW-1185">Reference proteome</keyword>
<feature type="region of interest" description="Disordered" evidence="1">
    <location>
        <begin position="1"/>
        <end position="44"/>
    </location>
</feature>
<gene>
    <name evidence="3" type="ORF">CALCODRAFT_557946</name>
</gene>
<reference evidence="3 4" key="1">
    <citation type="journal article" date="2016" name="Mol. Biol. Evol.">
        <title>Comparative Genomics of Early-Diverging Mushroom-Forming Fungi Provides Insights into the Origins of Lignocellulose Decay Capabilities.</title>
        <authorList>
            <person name="Nagy L.G."/>
            <person name="Riley R."/>
            <person name="Tritt A."/>
            <person name="Adam C."/>
            <person name="Daum C."/>
            <person name="Floudas D."/>
            <person name="Sun H."/>
            <person name="Yadav J.S."/>
            <person name="Pangilinan J."/>
            <person name="Larsson K.H."/>
            <person name="Matsuura K."/>
            <person name="Barry K."/>
            <person name="Labutti K."/>
            <person name="Kuo R."/>
            <person name="Ohm R.A."/>
            <person name="Bhattacharya S.S."/>
            <person name="Shirouzu T."/>
            <person name="Yoshinaga Y."/>
            <person name="Martin F.M."/>
            <person name="Grigoriev I.V."/>
            <person name="Hibbett D.S."/>
        </authorList>
    </citation>
    <scope>NUCLEOTIDE SEQUENCE [LARGE SCALE GENOMIC DNA]</scope>
    <source>
        <strain evidence="3 4">HHB12733</strain>
    </source>
</reference>
<organism evidence="3 4">
    <name type="scientific">Calocera cornea HHB12733</name>
    <dbReference type="NCBI Taxonomy" id="1353952"/>
    <lineage>
        <taxon>Eukaryota</taxon>
        <taxon>Fungi</taxon>
        <taxon>Dikarya</taxon>
        <taxon>Basidiomycota</taxon>
        <taxon>Agaricomycotina</taxon>
        <taxon>Dacrymycetes</taxon>
        <taxon>Dacrymycetales</taxon>
        <taxon>Dacrymycetaceae</taxon>
        <taxon>Calocera</taxon>
    </lineage>
</organism>
<feature type="compositionally biased region" description="Basic residues" evidence="1">
    <location>
        <begin position="34"/>
        <end position="44"/>
    </location>
</feature>
<evidence type="ECO:0000256" key="1">
    <source>
        <dbReference type="SAM" id="MobiDB-lite"/>
    </source>
</evidence>
<proteinExistence type="predicted"/>
<dbReference type="CDD" id="cd09917">
    <property type="entry name" value="F-box_SF"/>
    <property type="match status" value="1"/>
</dbReference>
<dbReference type="Proteomes" id="UP000076842">
    <property type="component" value="Unassembled WGS sequence"/>
</dbReference>
<evidence type="ECO:0000313" key="3">
    <source>
        <dbReference type="EMBL" id="KZT52659.1"/>
    </source>
</evidence>
<accession>A0A165DEV2</accession>
<dbReference type="EMBL" id="KV424059">
    <property type="protein sequence ID" value="KZT52659.1"/>
    <property type="molecule type" value="Genomic_DNA"/>
</dbReference>
<feature type="domain" description="F-box" evidence="2">
    <location>
        <begin position="49"/>
        <end position="98"/>
    </location>
</feature>